<dbReference type="Proteomes" id="UP000094960">
    <property type="component" value="Chromosome"/>
</dbReference>
<protein>
    <recommendedName>
        <fullName evidence="3">Alpha/beta hydrolase</fullName>
    </recommendedName>
</protein>
<dbReference type="AlphaFoldDB" id="A0A1D7YFC2"/>
<proteinExistence type="predicted"/>
<evidence type="ECO:0000313" key="1">
    <source>
        <dbReference type="EMBL" id="AOR34261.1"/>
    </source>
</evidence>
<dbReference type="EMBL" id="CP017248">
    <property type="protein sequence ID" value="AOR34261.1"/>
    <property type="molecule type" value="Genomic_DNA"/>
</dbReference>
<dbReference type="SUPFAM" id="SSF53474">
    <property type="entry name" value="alpha/beta-Hydrolases"/>
    <property type="match status" value="1"/>
</dbReference>
<organism evidence="1 2">
    <name type="scientific">Streptomyces fodineus</name>
    <dbReference type="NCBI Taxonomy" id="1904616"/>
    <lineage>
        <taxon>Bacteria</taxon>
        <taxon>Bacillati</taxon>
        <taxon>Actinomycetota</taxon>
        <taxon>Actinomycetes</taxon>
        <taxon>Kitasatosporales</taxon>
        <taxon>Streptomycetaceae</taxon>
        <taxon>Streptomyces</taxon>
    </lineage>
</organism>
<evidence type="ECO:0000313" key="2">
    <source>
        <dbReference type="Proteomes" id="UP000094960"/>
    </source>
</evidence>
<evidence type="ECO:0008006" key="3">
    <source>
        <dbReference type="Google" id="ProtNLM"/>
    </source>
</evidence>
<dbReference type="KEGG" id="spun:BFF78_27265"/>
<dbReference type="RefSeq" id="WP_069780816.1">
    <property type="nucleotide sequence ID" value="NZ_CP017248.1"/>
</dbReference>
<sequence>MHFTAETSSNGVVERDFTVGEVTGVLWSPASAPEHTPLVLMGHGGGQDKKSPGVLARARPLVTTLGFSVAAIDLPGHGDRPPTAADYYHWSDLQQARAVGESIGPVVVRYSAELAERAVPEWQMALDALQELPEIGTAHPVGYSGAMLSTAIGVRLMAVDPRITAGVFRCFFSSESLLEAAGRVTAPIQLLLQWHDTDIDRQDGLALFDAFASKEKTLHANAGGHHQVPEFEADSTARFFARHLGQAGT</sequence>
<dbReference type="InterPro" id="IPR029058">
    <property type="entry name" value="AB_hydrolase_fold"/>
</dbReference>
<keyword evidence="2" id="KW-1185">Reference proteome</keyword>
<dbReference type="Gene3D" id="3.40.50.1820">
    <property type="entry name" value="alpha/beta hydrolase"/>
    <property type="match status" value="1"/>
</dbReference>
<reference evidence="2" key="1">
    <citation type="submission" date="2016-09" db="EMBL/GenBank/DDBJ databases">
        <title>Streptomyces puniciscabiei strain:TW1S1 Genome sequencing and assembly.</title>
        <authorList>
            <person name="Kim M.-K."/>
            <person name="Kim S.B."/>
        </authorList>
    </citation>
    <scope>NUCLEOTIDE SEQUENCE [LARGE SCALE GENOMIC DNA]</scope>
    <source>
        <strain evidence="2">TW1S1</strain>
    </source>
</reference>
<gene>
    <name evidence="1" type="ORF">BFF78_27265</name>
</gene>
<accession>A0A1D7YFC2</accession>
<name>A0A1D7YFC2_9ACTN</name>